<accession>A0A139JW51</accession>
<evidence type="ECO:0000313" key="13">
    <source>
        <dbReference type="Proteomes" id="UP000488521"/>
    </source>
</evidence>
<evidence type="ECO:0000313" key="9">
    <source>
        <dbReference type="Proteomes" id="UP000095576"/>
    </source>
</evidence>
<dbReference type="Gene3D" id="2.30.42.10">
    <property type="match status" value="1"/>
</dbReference>
<dbReference type="InterPro" id="IPR041489">
    <property type="entry name" value="PDZ_6"/>
</dbReference>
<dbReference type="EMBL" id="WCRS01000005">
    <property type="protein sequence ID" value="KAB4474624.1"/>
    <property type="molecule type" value="Genomic_DNA"/>
</dbReference>
<dbReference type="Gene3D" id="3.90.226.10">
    <property type="entry name" value="2-enoyl-CoA Hydratase, Chain A, domain 1"/>
    <property type="match status" value="1"/>
</dbReference>
<keyword evidence="3" id="KW-0378">Hydrolase</keyword>
<evidence type="ECO:0000313" key="5">
    <source>
        <dbReference type="EMBL" id="KAB4474624.1"/>
    </source>
</evidence>
<feature type="compositionally biased region" description="Basic and acidic residues" evidence="1">
    <location>
        <begin position="448"/>
        <end position="467"/>
    </location>
</feature>
<dbReference type="InterPro" id="IPR001478">
    <property type="entry name" value="PDZ"/>
</dbReference>
<dbReference type="GO" id="GO:0008236">
    <property type="term" value="F:serine-type peptidase activity"/>
    <property type="evidence" value="ECO:0007669"/>
    <property type="project" value="InterPro"/>
</dbReference>
<dbReference type="GO" id="GO:0030288">
    <property type="term" value="C:outer membrane-bounded periplasmic space"/>
    <property type="evidence" value="ECO:0007669"/>
    <property type="project" value="TreeGrafter"/>
</dbReference>
<dbReference type="GO" id="GO:0004175">
    <property type="term" value="F:endopeptidase activity"/>
    <property type="evidence" value="ECO:0007669"/>
    <property type="project" value="TreeGrafter"/>
</dbReference>
<dbReference type="AlphaFoldDB" id="A0A139JW51"/>
<dbReference type="EMBL" id="WCRY01000002">
    <property type="protein sequence ID" value="KAB4486870.1"/>
    <property type="molecule type" value="Genomic_DNA"/>
</dbReference>
<dbReference type="InterPro" id="IPR005151">
    <property type="entry name" value="Tail-specific_protease"/>
</dbReference>
<dbReference type="GO" id="GO:0007165">
    <property type="term" value="P:signal transduction"/>
    <property type="evidence" value="ECO:0007669"/>
    <property type="project" value="TreeGrafter"/>
</dbReference>
<dbReference type="Proteomes" id="UP000283616">
    <property type="component" value="Unassembled WGS sequence"/>
</dbReference>
<evidence type="ECO:0000313" key="12">
    <source>
        <dbReference type="Proteomes" id="UP000460317"/>
    </source>
</evidence>
<dbReference type="Gene3D" id="3.30.750.170">
    <property type="match status" value="1"/>
</dbReference>
<evidence type="ECO:0000256" key="1">
    <source>
        <dbReference type="SAM" id="MobiDB-lite"/>
    </source>
</evidence>
<dbReference type="Pfam" id="PF03572">
    <property type="entry name" value="Peptidase_S41"/>
    <property type="match status" value="1"/>
</dbReference>
<dbReference type="EMBL" id="CP083685">
    <property type="protein sequence ID" value="UYU91380.1"/>
    <property type="molecule type" value="Genomic_DNA"/>
</dbReference>
<evidence type="ECO:0000259" key="2">
    <source>
        <dbReference type="PROSITE" id="PS50106"/>
    </source>
</evidence>
<evidence type="ECO:0000313" key="11">
    <source>
        <dbReference type="Proteomes" id="UP000436858"/>
    </source>
</evidence>
<reference evidence="3 9" key="1">
    <citation type="submission" date="2015-09" db="EMBL/GenBank/DDBJ databases">
        <authorList>
            <consortium name="Pathogen Informatics"/>
        </authorList>
    </citation>
    <scope>NUCLEOTIDE SEQUENCE [LARGE SCALE GENOMIC DNA]</scope>
    <source>
        <strain evidence="3 9">2789STDY5834899</strain>
    </source>
</reference>
<dbReference type="SUPFAM" id="SSF50156">
    <property type="entry name" value="PDZ domain-like"/>
    <property type="match status" value="1"/>
</dbReference>
<dbReference type="EMBL" id="QROV01000026">
    <property type="protein sequence ID" value="RHL54936.1"/>
    <property type="molecule type" value="Genomic_DNA"/>
</dbReference>
<reference evidence="7 10" key="2">
    <citation type="submission" date="2018-08" db="EMBL/GenBank/DDBJ databases">
        <title>A genome reference for cultivated species of the human gut microbiota.</title>
        <authorList>
            <person name="Zou Y."/>
            <person name="Xue W."/>
            <person name="Luo G."/>
        </authorList>
    </citation>
    <scope>NUCLEOTIDE SEQUENCE [LARGE SCALE GENOMIC DNA]</scope>
    <source>
        <strain evidence="7 10">AF37-12</strain>
    </source>
</reference>
<feature type="region of interest" description="Disordered" evidence="1">
    <location>
        <begin position="444"/>
        <end position="484"/>
    </location>
</feature>
<keyword evidence="3" id="KW-0645">Protease</keyword>
<dbReference type="PROSITE" id="PS50106">
    <property type="entry name" value="PDZ"/>
    <property type="match status" value="1"/>
</dbReference>
<dbReference type="InterPro" id="IPR029045">
    <property type="entry name" value="ClpP/crotonase-like_dom_sf"/>
</dbReference>
<dbReference type="SUPFAM" id="SSF52096">
    <property type="entry name" value="ClpP/crotonase"/>
    <property type="match status" value="1"/>
</dbReference>
<dbReference type="RefSeq" id="WP_055299596.1">
    <property type="nucleotide sequence ID" value="NZ_BQNN01000001.1"/>
</dbReference>
<dbReference type="Proteomes" id="UP000436858">
    <property type="component" value="Unassembled WGS sequence"/>
</dbReference>
<reference evidence="11 12" key="3">
    <citation type="journal article" date="2019" name="Nat. Med.">
        <title>A library of human gut bacterial isolates paired with longitudinal multiomics data enables mechanistic microbiome research.</title>
        <authorList>
            <person name="Poyet M."/>
            <person name="Groussin M."/>
            <person name="Gibbons S.M."/>
            <person name="Avila-Pacheco J."/>
            <person name="Jiang X."/>
            <person name="Kearney S.M."/>
            <person name="Perrotta A.R."/>
            <person name="Berdy B."/>
            <person name="Zhao S."/>
            <person name="Lieberman T.D."/>
            <person name="Swanson P.K."/>
            <person name="Smith M."/>
            <person name="Roesemann S."/>
            <person name="Alexander J.E."/>
            <person name="Rich S.A."/>
            <person name="Livny J."/>
            <person name="Vlamakis H."/>
            <person name="Clish C."/>
            <person name="Bullock K."/>
            <person name="Deik A."/>
            <person name="Scott J."/>
            <person name="Pierce K.A."/>
            <person name="Xavier R.J."/>
            <person name="Alm E.J."/>
        </authorList>
    </citation>
    <scope>NUCLEOTIDE SEQUENCE [LARGE SCALE GENOMIC DNA]</scope>
    <source>
        <strain evidence="5 13">BIOML-A156</strain>
        <strain evidence="6 11">BIOML-A162</strain>
        <strain evidence="4 12">BIOML-A165</strain>
    </source>
</reference>
<dbReference type="PANTHER" id="PTHR32060:SF30">
    <property type="entry name" value="CARBOXY-TERMINAL PROCESSING PROTEASE CTPA"/>
    <property type="match status" value="1"/>
</dbReference>
<gene>
    <name evidence="7" type="ORF">DW011_19655</name>
    <name evidence="3" type="ORF">ERS852511_02013</name>
    <name evidence="5" type="ORF">GAN59_09525</name>
    <name evidence="6" type="ORF">GAN91_02310</name>
    <name evidence="4" type="ORF">GAN93_07270</name>
    <name evidence="8" type="ORF">KQP74_01730</name>
</gene>
<organism evidence="7 10">
    <name type="scientific">Bacteroides thetaiotaomicron</name>
    <dbReference type="NCBI Taxonomy" id="818"/>
    <lineage>
        <taxon>Bacteria</taxon>
        <taxon>Pseudomonadati</taxon>
        <taxon>Bacteroidota</taxon>
        <taxon>Bacteroidia</taxon>
        <taxon>Bacteroidales</taxon>
        <taxon>Bacteroidaceae</taxon>
        <taxon>Bacteroides</taxon>
    </lineage>
</organism>
<sequence length="484" mass="54304">MTNLRKILLIPALIVVSVSSFFSCGVDRWPEYAHLTELDTWMYDIMQQNYLWYQYMPGYDEVNLFQDPATFLSKAKWDKDSYSFVDSVLEAPLPTYGFDYSLVKSQDNDTAYNALITYVIPESPAEKAGLQRGDWIMKVDTSYISKKYETQLLQGTIARELSMGVWKEVEEEPEEGEEVPEEPVMVYKVVPNGVTLDLGAAQSIEDQPVHKYEILTLDNGAKVGYLMYNSFTAGTNDDPEKYNNELRKVSTIFQEANVQATILDLRYNEGGSLDCVQLLATILVPNARMGTPMAYLEYNDKNLDKDATINFDQEVLKTGVNLNQNTLVAITSGTTAGAAEMLLTSLYKEEQAPNIIVMGSASKGQTVATEQFINETYRWSVNPVVCTVYNSDHDAGEDAFVLVPSDKFKISETSINGTTDYSQFLPFGNPKERMLSIAIQTLEGTYPPKDEDKEEETRSTKSIKIEKSVSSPASRRFAGGLRIK</sequence>
<dbReference type="PATRIC" id="fig|818.29.peg.4452"/>
<evidence type="ECO:0000313" key="8">
    <source>
        <dbReference type="EMBL" id="UYU91380.1"/>
    </source>
</evidence>
<name>A0A139JW51_BACT4</name>
<dbReference type="PROSITE" id="PS51257">
    <property type="entry name" value="PROKAR_LIPOPROTEIN"/>
    <property type="match status" value="1"/>
</dbReference>
<dbReference type="Proteomes" id="UP000488521">
    <property type="component" value="Unassembled WGS sequence"/>
</dbReference>
<dbReference type="InterPro" id="IPR036034">
    <property type="entry name" value="PDZ_sf"/>
</dbReference>
<evidence type="ECO:0000313" key="6">
    <source>
        <dbReference type="EMBL" id="KAB4486870.1"/>
    </source>
</evidence>
<proteinExistence type="predicted"/>
<evidence type="ECO:0000313" key="3">
    <source>
        <dbReference type="EMBL" id="CUP40905.1"/>
    </source>
</evidence>
<evidence type="ECO:0000313" key="7">
    <source>
        <dbReference type="EMBL" id="RHL54936.1"/>
    </source>
</evidence>
<protein>
    <submittedName>
        <fullName evidence="7">Peptidase S41</fullName>
    </submittedName>
    <submittedName>
        <fullName evidence="3">Periplasmic protease</fullName>
    </submittedName>
</protein>
<dbReference type="Pfam" id="PF17820">
    <property type="entry name" value="PDZ_6"/>
    <property type="match status" value="1"/>
</dbReference>
<dbReference type="PANTHER" id="PTHR32060">
    <property type="entry name" value="TAIL-SPECIFIC PROTEASE"/>
    <property type="match status" value="1"/>
</dbReference>
<dbReference type="Proteomes" id="UP001162960">
    <property type="component" value="Chromosome"/>
</dbReference>
<dbReference type="GO" id="GO:0006508">
    <property type="term" value="P:proteolysis"/>
    <property type="evidence" value="ECO:0007669"/>
    <property type="project" value="UniProtKB-KW"/>
</dbReference>
<reference evidence="8" key="4">
    <citation type="submission" date="2021-06" db="EMBL/GenBank/DDBJ databases">
        <title>Interrogation of the integrated mobile genetic elements in gut-associated Bacteroides with a consensus prediction approach.</title>
        <authorList>
            <person name="Campbell D.E."/>
            <person name="Leigh J.R."/>
            <person name="Kim T."/>
            <person name="England W."/>
            <person name="Whitaker R.J."/>
            <person name="Degnan P.H."/>
        </authorList>
    </citation>
    <scope>NUCLEOTIDE SEQUENCE</scope>
    <source>
        <strain evidence="8">VPI-3443</strain>
    </source>
</reference>
<dbReference type="EMBL" id="CZAP01000005">
    <property type="protein sequence ID" value="CUP40905.1"/>
    <property type="molecule type" value="Genomic_DNA"/>
</dbReference>
<dbReference type="Proteomes" id="UP000460317">
    <property type="component" value="Unassembled WGS sequence"/>
</dbReference>
<evidence type="ECO:0000313" key="10">
    <source>
        <dbReference type="Proteomes" id="UP000283616"/>
    </source>
</evidence>
<evidence type="ECO:0000313" key="4">
    <source>
        <dbReference type="EMBL" id="KAB4453525.1"/>
    </source>
</evidence>
<dbReference type="Proteomes" id="UP000095576">
    <property type="component" value="Unassembled WGS sequence"/>
</dbReference>
<dbReference type="EMBL" id="WCSB01000005">
    <property type="protein sequence ID" value="KAB4453525.1"/>
    <property type="molecule type" value="Genomic_DNA"/>
</dbReference>
<dbReference type="CDD" id="cd07561">
    <property type="entry name" value="Peptidase_S41_CPP_like"/>
    <property type="match status" value="1"/>
</dbReference>
<feature type="domain" description="PDZ" evidence="2">
    <location>
        <begin position="96"/>
        <end position="140"/>
    </location>
</feature>